<protein>
    <submittedName>
        <fullName evidence="2">Transposase</fullName>
    </submittedName>
</protein>
<evidence type="ECO:0000259" key="1">
    <source>
        <dbReference type="Pfam" id="PF12323"/>
    </source>
</evidence>
<dbReference type="EMBL" id="JACBYW010000001">
    <property type="protein sequence ID" value="NYH76805.1"/>
    <property type="molecule type" value="Genomic_DNA"/>
</dbReference>
<gene>
    <name evidence="2" type="ORF">FHR84_000119</name>
</gene>
<sequence length="68" mass="7625">MRTAYKCRACPDAEQAPLLVRAFGCVRLVRNRTLDARHRRRHTEGRATSYRETDAAKNILAAGRAVVG</sequence>
<keyword evidence="3" id="KW-1185">Reference proteome</keyword>
<dbReference type="InterPro" id="IPR021027">
    <property type="entry name" value="Transposase_put_HTH"/>
</dbReference>
<evidence type="ECO:0000313" key="2">
    <source>
        <dbReference type="EMBL" id="NYH76805.1"/>
    </source>
</evidence>
<dbReference type="Proteomes" id="UP000548304">
    <property type="component" value="Unassembled WGS sequence"/>
</dbReference>
<dbReference type="AlphaFoldDB" id="A0A852YVC4"/>
<proteinExistence type="predicted"/>
<reference evidence="2 3" key="1">
    <citation type="submission" date="2020-07" db="EMBL/GenBank/DDBJ databases">
        <title>Genomic Encyclopedia of Type Strains, Phase III (KMG-III): the genomes of soil and plant-associated and newly described type strains.</title>
        <authorList>
            <person name="Whitman W."/>
        </authorList>
    </citation>
    <scope>NUCLEOTIDE SEQUENCE [LARGE SCALE GENOMIC DNA]</scope>
    <source>
        <strain evidence="2 3">CECT 8576</strain>
    </source>
</reference>
<feature type="domain" description="Transposase putative helix-turn-helix" evidence="1">
    <location>
        <begin position="1"/>
        <end position="45"/>
    </location>
</feature>
<accession>A0A852YVC4</accession>
<name>A0A852YVC4_9ACTN</name>
<evidence type="ECO:0000313" key="3">
    <source>
        <dbReference type="Proteomes" id="UP000548304"/>
    </source>
</evidence>
<organism evidence="2 3">
    <name type="scientific">Actinopolyspora biskrensis</name>
    <dbReference type="NCBI Taxonomy" id="1470178"/>
    <lineage>
        <taxon>Bacteria</taxon>
        <taxon>Bacillati</taxon>
        <taxon>Actinomycetota</taxon>
        <taxon>Actinomycetes</taxon>
        <taxon>Actinopolysporales</taxon>
        <taxon>Actinopolysporaceae</taxon>
        <taxon>Actinopolyspora</taxon>
    </lineage>
</organism>
<comment type="caution">
    <text evidence="2">The sequence shown here is derived from an EMBL/GenBank/DDBJ whole genome shotgun (WGS) entry which is preliminary data.</text>
</comment>
<dbReference type="Pfam" id="PF12323">
    <property type="entry name" value="HTH_OrfB_IS605"/>
    <property type="match status" value="1"/>
</dbReference>